<proteinExistence type="predicted"/>
<evidence type="ECO:0000313" key="2">
    <source>
        <dbReference type="Proteomes" id="UP000035065"/>
    </source>
</evidence>
<reference evidence="1 2" key="1">
    <citation type="journal article" date="2011" name="J. Bacteriol.">
        <title>Draft Genome Sequence of Gordonia neofelifaecis NRRL B-59395, a Cholesterol-Degrading Actinomycete.</title>
        <authorList>
            <person name="Ge F."/>
            <person name="Li W."/>
            <person name="Chen G."/>
            <person name="Liu Y."/>
            <person name="Zhang G."/>
            <person name="Yong B."/>
            <person name="Wang Q."/>
            <person name="Wang N."/>
            <person name="Huang Z."/>
            <person name="Li W."/>
            <person name="Wang J."/>
            <person name="Wu C."/>
            <person name="Xie Q."/>
            <person name="Liu G."/>
        </authorList>
    </citation>
    <scope>NUCLEOTIDE SEQUENCE [LARGE SCALE GENOMIC DNA]</scope>
    <source>
        <strain evidence="1 2">NRRL B-59395</strain>
    </source>
</reference>
<keyword evidence="2" id="KW-1185">Reference proteome</keyword>
<dbReference type="AlphaFoldDB" id="F1YE95"/>
<dbReference type="RefSeq" id="WP_009677293.1">
    <property type="nucleotide sequence ID" value="NZ_AEUD01000001.1"/>
</dbReference>
<gene>
    <name evidence="1" type="ORF">SCNU_00080</name>
</gene>
<dbReference type="STRING" id="644548.SCNU_00080"/>
<dbReference type="eggNOG" id="ENOG5031YZ4">
    <property type="taxonomic scope" value="Bacteria"/>
</dbReference>
<protein>
    <submittedName>
        <fullName evidence="1">Uncharacterized protein</fullName>
    </submittedName>
</protein>
<comment type="caution">
    <text evidence="1">The sequence shown here is derived from an EMBL/GenBank/DDBJ whole genome shotgun (WGS) entry which is preliminary data.</text>
</comment>
<organism evidence="1 2">
    <name type="scientific">Gordonia neofelifaecis NRRL B-59395</name>
    <dbReference type="NCBI Taxonomy" id="644548"/>
    <lineage>
        <taxon>Bacteria</taxon>
        <taxon>Bacillati</taxon>
        <taxon>Actinomycetota</taxon>
        <taxon>Actinomycetes</taxon>
        <taxon>Mycobacteriales</taxon>
        <taxon>Gordoniaceae</taxon>
        <taxon>Gordonia</taxon>
    </lineage>
</organism>
<sequence length="69" mass="7933">MSAAIKCYRCRRRLRRADGWNFEVRNGEVVGHLCPRCQTPEENAEAEINAATIRYGYDDSGHLTMTPKF</sequence>
<evidence type="ECO:0000313" key="1">
    <source>
        <dbReference type="EMBL" id="EGD56728.1"/>
    </source>
</evidence>
<accession>F1YE95</accession>
<name>F1YE95_9ACTN</name>
<dbReference type="EMBL" id="AEUD01000001">
    <property type="protein sequence ID" value="EGD56728.1"/>
    <property type="molecule type" value="Genomic_DNA"/>
</dbReference>
<dbReference type="Proteomes" id="UP000035065">
    <property type="component" value="Unassembled WGS sequence"/>
</dbReference>